<name>A0AA35U1Q7_GEOBA</name>
<feature type="compositionally biased region" description="Polar residues" evidence="1">
    <location>
        <begin position="216"/>
        <end position="228"/>
    </location>
</feature>
<feature type="region of interest" description="Disordered" evidence="1">
    <location>
        <begin position="467"/>
        <end position="492"/>
    </location>
</feature>
<feature type="compositionally biased region" description="Basic and acidic residues" evidence="1">
    <location>
        <begin position="285"/>
        <end position="310"/>
    </location>
</feature>
<proteinExistence type="predicted"/>
<feature type="compositionally biased region" description="Polar residues" evidence="1">
    <location>
        <begin position="355"/>
        <end position="368"/>
    </location>
</feature>
<protein>
    <submittedName>
        <fullName evidence="2">Uncharacterized protein</fullName>
    </submittedName>
</protein>
<sequence length="492" mass="54031">MEFKNVPDPIPCYFLLENSAKSKPTPVTVPFSEDLVPGYDLCTHPTPFLSIGARRSSPPPSPAAKFASLLTVPTLSQDDPEVPAIIPPRRPLSCSSSTSSSSTLQSRGGDDTASTVIPDIGIGDDGPGQRLLVPVPDISVTAASTNSSPIHREAGESTQPGRRGLTKVLLKGRSLDEIGNFSDRSVTPESPFLSLPPVTLSQPQSPIETTNKKPDLTSSATPEGSSFSLRCPITSHLGKSSLQEIRRERSDRDSLSTMSPLREEAAEDSLYSSFEGSEMSDQEGEEKRRQRRKEERHYFKSWREMRRKGETVQPRLLTVGGGGLRVELEEDGGGEEGSDCAEDTPDNSPARKISDCSNRSVDSGTKMSEVSRDDDDYIHRKLSDLSEASQNDFEVEEEEGRRGREVRRKSESPVPTSPSLPVHPPLKRSEAIHNKIDFFNSWIQAHTRPSGRRKSGKRWQLLRTQSAVEFAAPPAPNRPRRGSLLPLLQDDT</sequence>
<accession>A0AA35U1Q7</accession>
<feature type="compositionally biased region" description="Low complexity" evidence="1">
    <location>
        <begin position="92"/>
        <end position="106"/>
    </location>
</feature>
<dbReference type="Proteomes" id="UP001174909">
    <property type="component" value="Unassembled WGS sequence"/>
</dbReference>
<feature type="compositionally biased region" description="Basic and acidic residues" evidence="1">
    <location>
        <begin position="244"/>
        <end position="254"/>
    </location>
</feature>
<dbReference type="AlphaFoldDB" id="A0AA35U1Q7"/>
<feature type="compositionally biased region" description="Basic and acidic residues" evidence="1">
    <location>
        <begin position="399"/>
        <end position="411"/>
    </location>
</feature>
<reference evidence="2" key="1">
    <citation type="submission" date="2023-03" db="EMBL/GenBank/DDBJ databases">
        <authorList>
            <person name="Steffen K."/>
            <person name="Cardenas P."/>
        </authorList>
    </citation>
    <scope>NUCLEOTIDE SEQUENCE</scope>
</reference>
<feature type="region of interest" description="Disordered" evidence="1">
    <location>
        <begin position="180"/>
        <end position="428"/>
    </location>
</feature>
<feature type="compositionally biased region" description="Polar residues" evidence="1">
    <location>
        <begin position="199"/>
        <end position="209"/>
    </location>
</feature>
<organism evidence="2 3">
    <name type="scientific">Geodia barretti</name>
    <name type="common">Barrett's horny sponge</name>
    <dbReference type="NCBI Taxonomy" id="519541"/>
    <lineage>
        <taxon>Eukaryota</taxon>
        <taxon>Metazoa</taxon>
        <taxon>Porifera</taxon>
        <taxon>Demospongiae</taxon>
        <taxon>Heteroscleromorpha</taxon>
        <taxon>Tetractinellida</taxon>
        <taxon>Astrophorina</taxon>
        <taxon>Geodiidae</taxon>
        <taxon>Geodia</taxon>
    </lineage>
</organism>
<evidence type="ECO:0000256" key="1">
    <source>
        <dbReference type="SAM" id="MobiDB-lite"/>
    </source>
</evidence>
<feature type="compositionally biased region" description="Pro residues" evidence="1">
    <location>
        <begin position="415"/>
        <end position="424"/>
    </location>
</feature>
<feature type="compositionally biased region" description="Acidic residues" evidence="1">
    <location>
        <begin position="328"/>
        <end position="345"/>
    </location>
</feature>
<dbReference type="EMBL" id="CASHTH010004480">
    <property type="protein sequence ID" value="CAI8057857.1"/>
    <property type="molecule type" value="Genomic_DNA"/>
</dbReference>
<comment type="caution">
    <text evidence="2">The sequence shown here is derived from an EMBL/GenBank/DDBJ whole genome shotgun (WGS) entry which is preliminary data.</text>
</comment>
<keyword evidence="3" id="KW-1185">Reference proteome</keyword>
<evidence type="ECO:0000313" key="2">
    <source>
        <dbReference type="EMBL" id="CAI8057857.1"/>
    </source>
</evidence>
<evidence type="ECO:0000313" key="3">
    <source>
        <dbReference type="Proteomes" id="UP001174909"/>
    </source>
</evidence>
<feature type="region of interest" description="Disordered" evidence="1">
    <location>
        <begin position="77"/>
        <end position="164"/>
    </location>
</feature>
<gene>
    <name evidence="2" type="ORF">GBAR_LOCUS31496</name>
</gene>